<dbReference type="Proteomes" id="UP001060215">
    <property type="component" value="Chromosome 6"/>
</dbReference>
<protein>
    <submittedName>
        <fullName evidence="1">Protein NPG1</fullName>
    </submittedName>
</protein>
<sequence>MKVEVNPIWQQKKLREFCEKKGIHVTAYSPLGARGTLWGTNQVMDCETLKEIADAKGKTVAQVCLRWVYEQGVSVLVKSFNKERIKENLDIFDWMLSPKESQKIDQVPQRRGYLGLHFISDQGPYKSEAQALLGRLEYQRGNVEGALRVFDGIDLQAAIQRLQPLAQRQPSKKGRLRTDSTHTISQHAASLVLEAIYLKAKSLQKLEAAHECKSGLDAVEKIFYHGIPDVLVDNKLQETVSRAVELHPKLWKQAGCDHEAMSAYRRALLSQWNLENDCYARIQKGFAVFLLYGGVEAGPPSLAVQIDGSYVLRNNLEEAILLLMILMRKSYLGQIEWDPSVVEYLTFALSLCSQTSVLAKQLEKAMPGVFHRVDRWKVMAFCYSGAGLNKVALNLLRKSLHNHEKPDDLTCLLLAAKICSVGLRMLGLCLGKQSKVSSSDFERSHLQFEALKSLDGAIDLECNNSDLIFELGVHYAEHRNLNADLHYSKQFIDATGGSILKGWRLLALAEVVTDAALDETSKWEQGPLLRMKAKLKIAQSLPMDAFETYRYLLALVQAQRKSFGPLRCLPQIEDDKVNEFEVWHGLENLYSSVSHWKDAEICLEKARALFEYSAEMMHIEGIICEERGQIHEALAAYINVLLLEPGYVPCKVLIGAVLSKMGSKVLPVARSILSDALRIQPTNHMSWYYLGLVHRDDGWIGDAIDCFQAVSMLNESDPIESFSSMFN</sequence>
<organism evidence="1 2">
    <name type="scientific">Camellia lanceoleosa</name>
    <dbReference type="NCBI Taxonomy" id="1840588"/>
    <lineage>
        <taxon>Eukaryota</taxon>
        <taxon>Viridiplantae</taxon>
        <taxon>Streptophyta</taxon>
        <taxon>Embryophyta</taxon>
        <taxon>Tracheophyta</taxon>
        <taxon>Spermatophyta</taxon>
        <taxon>Magnoliopsida</taxon>
        <taxon>eudicotyledons</taxon>
        <taxon>Gunneridae</taxon>
        <taxon>Pentapetalae</taxon>
        <taxon>asterids</taxon>
        <taxon>Ericales</taxon>
        <taxon>Theaceae</taxon>
        <taxon>Camellia</taxon>
    </lineage>
</organism>
<evidence type="ECO:0000313" key="1">
    <source>
        <dbReference type="EMBL" id="KAI8023067.1"/>
    </source>
</evidence>
<proteinExistence type="predicted"/>
<keyword evidence="2" id="KW-1185">Reference proteome</keyword>
<reference evidence="1 2" key="1">
    <citation type="journal article" date="2022" name="Plant J.">
        <title>Chromosome-level genome of Camellia lanceoleosa provides a valuable resource for understanding genome evolution and self-incompatibility.</title>
        <authorList>
            <person name="Gong W."/>
            <person name="Xiao S."/>
            <person name="Wang L."/>
            <person name="Liao Z."/>
            <person name="Chang Y."/>
            <person name="Mo W."/>
            <person name="Hu G."/>
            <person name="Li W."/>
            <person name="Zhao G."/>
            <person name="Zhu H."/>
            <person name="Hu X."/>
            <person name="Ji K."/>
            <person name="Xiang X."/>
            <person name="Song Q."/>
            <person name="Yuan D."/>
            <person name="Jin S."/>
            <person name="Zhang L."/>
        </authorList>
    </citation>
    <scope>NUCLEOTIDE SEQUENCE [LARGE SCALE GENOMIC DNA]</scope>
    <source>
        <strain evidence="1">SQ_2022a</strain>
    </source>
</reference>
<comment type="caution">
    <text evidence="1">The sequence shown here is derived from an EMBL/GenBank/DDBJ whole genome shotgun (WGS) entry which is preliminary data.</text>
</comment>
<gene>
    <name evidence="1" type="ORF">LOK49_LG03G01190</name>
</gene>
<name>A0ACC0IE40_9ERIC</name>
<dbReference type="EMBL" id="CM045763">
    <property type="protein sequence ID" value="KAI8023067.1"/>
    <property type="molecule type" value="Genomic_DNA"/>
</dbReference>
<accession>A0ACC0IE40</accession>
<evidence type="ECO:0000313" key="2">
    <source>
        <dbReference type="Proteomes" id="UP001060215"/>
    </source>
</evidence>